<dbReference type="Gene3D" id="3.40.50.11720">
    <property type="entry name" value="3-Deoxy-D-manno-octulosonic-acid transferase, N-terminal domain"/>
    <property type="match status" value="1"/>
</dbReference>
<comment type="catalytic activity">
    <reaction evidence="6 8">
        <text>lipid IVA (E. coli) + CMP-3-deoxy-beta-D-manno-octulosonate = alpha-Kdo-(2-&gt;6)-lipid IVA (E. coli) + CMP + H(+)</text>
        <dbReference type="Rhea" id="RHEA:28066"/>
        <dbReference type="ChEBI" id="CHEBI:15378"/>
        <dbReference type="ChEBI" id="CHEBI:58603"/>
        <dbReference type="ChEBI" id="CHEBI:60364"/>
        <dbReference type="ChEBI" id="CHEBI:60377"/>
        <dbReference type="ChEBI" id="CHEBI:85987"/>
        <dbReference type="EC" id="2.4.99.12"/>
    </reaction>
</comment>
<evidence type="ECO:0000259" key="9">
    <source>
        <dbReference type="Pfam" id="PF04413"/>
    </source>
</evidence>
<sequence length="428" mass="47491">MIVIYHLIGIALLPLIVPGFALYAFFSRYKWKHLAQHFGRVPALSQDDRPILWLQALSAGEVQNAVPLLAKLSDKKPDLRIVVSVTTDSGYEMAKRKLKDIAECIFFHPLDILPFTAMALKRIRPNAYALMDTGFWPGILRQLRARNIPALLLNGRLSQRSLKRYQSLRGLSAGVLNCFSALYMQNQSGKDGLLQLGIDAEKIHLAGDLKFDTVEAVSATEAQRLRETYKFKDEALVWIAGSTHAGEEEIIANVFKNLKESFPTLTLILAPRRLERVDEVMALFKAKQIRTLLRSEFQRTGPMSYDAVILDTYGELAKTYAIGHVAFVGNSLVPPGGGHSLIEPAAQGLPVLHGPYIENFSDTADSLSRNQLAVAVQDPQGLEDTLRVLLQNFGQLAKNASSLLQQYKGASDTLALRIIETLERPSTD</sequence>
<dbReference type="EMBL" id="CP048620">
    <property type="protein sequence ID" value="QPJ64283.1"/>
    <property type="molecule type" value="Genomic_DNA"/>
</dbReference>
<dbReference type="PANTHER" id="PTHR42755">
    <property type="entry name" value="3-DEOXY-MANNO-OCTULOSONATE CYTIDYLYLTRANSFERASE"/>
    <property type="match status" value="1"/>
</dbReference>
<dbReference type="InterPro" id="IPR038107">
    <property type="entry name" value="Glycos_transf_N_sf"/>
</dbReference>
<evidence type="ECO:0000256" key="8">
    <source>
        <dbReference type="RuleBase" id="RU365103"/>
    </source>
</evidence>
<proteinExistence type="inferred from homology"/>
<feature type="domain" description="3-deoxy-D-manno-octulosonic-acid transferase N-terminal" evidence="9">
    <location>
        <begin position="33"/>
        <end position="212"/>
    </location>
</feature>
<evidence type="ECO:0000256" key="5">
    <source>
        <dbReference type="ARBA" id="ARBA00031445"/>
    </source>
</evidence>
<evidence type="ECO:0000256" key="3">
    <source>
        <dbReference type="ARBA" id="ARBA00019077"/>
    </source>
</evidence>
<gene>
    <name evidence="10" type="ORF">G3M78_02270</name>
</gene>
<comment type="subcellular location">
    <subcellularLocation>
        <location evidence="8">Cell membrane</location>
    </subcellularLocation>
</comment>
<dbReference type="GO" id="GO:0043842">
    <property type="term" value="F:Kdo transferase activity"/>
    <property type="evidence" value="ECO:0007669"/>
    <property type="project" value="UniProtKB-EC"/>
</dbReference>
<evidence type="ECO:0000313" key="10">
    <source>
        <dbReference type="EMBL" id="QPJ64283.1"/>
    </source>
</evidence>
<dbReference type="SUPFAM" id="SSF53756">
    <property type="entry name" value="UDP-Glycosyltransferase/glycogen phosphorylase"/>
    <property type="match status" value="1"/>
</dbReference>
<organism evidence="10 11">
    <name type="scientific">Candidatus Nitrohelix vancouverensis</name>
    <dbReference type="NCBI Taxonomy" id="2705534"/>
    <lineage>
        <taxon>Bacteria</taxon>
        <taxon>Pseudomonadati</taxon>
        <taxon>Nitrospinota/Tectimicrobiota group</taxon>
        <taxon>Nitrospinota</taxon>
        <taxon>Nitrospinia</taxon>
        <taxon>Nitrospinales</taxon>
        <taxon>Nitrospinaceae</taxon>
        <taxon>Candidatus Nitrohelix</taxon>
    </lineage>
</organism>
<keyword evidence="8" id="KW-0472">Membrane</keyword>
<reference evidence="11" key="1">
    <citation type="submission" date="2020-02" db="EMBL/GenBank/DDBJ databases">
        <title>Genomic and physiological characterization of two novel Nitrospinaceae genera.</title>
        <authorList>
            <person name="Mueller A.J."/>
            <person name="Jung M.-Y."/>
            <person name="Strachan C.R."/>
            <person name="Herbold C.W."/>
            <person name="Kirkegaard R.H."/>
            <person name="Daims H."/>
        </authorList>
    </citation>
    <scope>NUCLEOTIDE SEQUENCE [LARGE SCALE GENOMIC DNA]</scope>
</reference>
<dbReference type="GO" id="GO:0005886">
    <property type="term" value="C:plasma membrane"/>
    <property type="evidence" value="ECO:0007669"/>
    <property type="project" value="UniProtKB-SubCell"/>
</dbReference>
<dbReference type="AlphaFoldDB" id="A0A7T0C0H6"/>
<dbReference type="Gene3D" id="3.40.50.2000">
    <property type="entry name" value="Glycogen Phosphorylase B"/>
    <property type="match status" value="1"/>
</dbReference>
<evidence type="ECO:0000256" key="7">
    <source>
        <dbReference type="PIRSR" id="PIRSR639901-1"/>
    </source>
</evidence>
<feature type="active site" description="Proton acceptor" evidence="7">
    <location>
        <position position="61"/>
    </location>
</feature>
<evidence type="ECO:0000256" key="4">
    <source>
        <dbReference type="ARBA" id="ARBA00022679"/>
    </source>
</evidence>
<comment type="function">
    <text evidence="8">Involved in lipopolysaccharide (LPS) biosynthesis. Catalyzes the transfer of 3-deoxy-D-manno-octulosonate (Kdo) residue(s) from CMP-Kdo to lipid IV(A), the tetraacyldisaccharide-1,4'-bisphosphate precursor of lipid A.</text>
</comment>
<dbReference type="EC" id="2.4.99.12" evidence="2 8"/>
<feature type="transmembrane region" description="Helical" evidence="8">
    <location>
        <begin position="6"/>
        <end position="26"/>
    </location>
</feature>
<evidence type="ECO:0000256" key="2">
    <source>
        <dbReference type="ARBA" id="ARBA00012621"/>
    </source>
</evidence>
<keyword evidence="8" id="KW-1133">Transmembrane helix</keyword>
<name>A0A7T0C0H6_9BACT</name>
<keyword evidence="4 8" id="KW-0808">Transferase</keyword>
<accession>A0A7T0C0H6</accession>
<dbReference type="UniPathway" id="UPA00958"/>
<dbReference type="KEGG" id="nva:G3M78_02270"/>
<dbReference type="Proteomes" id="UP000594464">
    <property type="component" value="Chromosome"/>
</dbReference>
<dbReference type="GO" id="GO:0009245">
    <property type="term" value="P:lipid A biosynthetic process"/>
    <property type="evidence" value="ECO:0007669"/>
    <property type="project" value="TreeGrafter"/>
</dbReference>
<keyword evidence="8" id="KW-1003">Cell membrane</keyword>
<dbReference type="GO" id="GO:0009244">
    <property type="term" value="P:lipopolysaccharide core region biosynthetic process"/>
    <property type="evidence" value="ECO:0007669"/>
    <property type="project" value="UniProtKB-UniRule"/>
</dbReference>
<comment type="pathway">
    <text evidence="1 8">Bacterial outer membrane biogenesis; LPS core biosynthesis.</text>
</comment>
<dbReference type="Pfam" id="PF04413">
    <property type="entry name" value="Glycos_transf_N"/>
    <property type="match status" value="1"/>
</dbReference>
<dbReference type="InterPro" id="IPR039901">
    <property type="entry name" value="Kdotransferase"/>
</dbReference>
<comment type="similarity">
    <text evidence="8">Belongs to the glycosyltransferase group 1 family.</text>
</comment>
<evidence type="ECO:0000256" key="6">
    <source>
        <dbReference type="ARBA" id="ARBA00049183"/>
    </source>
</evidence>
<dbReference type="InterPro" id="IPR007507">
    <property type="entry name" value="Glycos_transf_N"/>
</dbReference>
<keyword evidence="8" id="KW-0448">Lipopolysaccharide biosynthesis</keyword>
<protein>
    <recommendedName>
        <fullName evidence="3 8">3-deoxy-D-manno-octulosonic acid transferase</fullName>
        <shortName evidence="8">Kdo transferase</shortName>
        <ecNumber evidence="2 8">2.4.99.12</ecNumber>
    </recommendedName>
    <alternativeName>
        <fullName evidence="5 8">Lipid IV(A) 3-deoxy-D-manno-octulosonic acid transferase</fullName>
    </alternativeName>
</protein>
<evidence type="ECO:0000313" key="11">
    <source>
        <dbReference type="Proteomes" id="UP000594464"/>
    </source>
</evidence>
<evidence type="ECO:0000256" key="1">
    <source>
        <dbReference type="ARBA" id="ARBA00004713"/>
    </source>
</evidence>
<dbReference type="PANTHER" id="PTHR42755:SF1">
    <property type="entry name" value="3-DEOXY-D-MANNO-OCTULOSONIC ACID TRANSFERASE, MITOCHONDRIAL-RELATED"/>
    <property type="match status" value="1"/>
</dbReference>
<keyword evidence="8" id="KW-0812">Transmembrane</keyword>